<reference evidence="2 3" key="1">
    <citation type="submission" date="2017-09" db="EMBL/GenBank/DDBJ databases">
        <title>Genome sequencing of Besnoitia besnoiti strain Bb-Ger1.</title>
        <authorList>
            <person name="Schares G."/>
            <person name="Venepally P."/>
            <person name="Lorenzi H.A."/>
        </authorList>
    </citation>
    <scope>NUCLEOTIDE SEQUENCE [LARGE SCALE GENOMIC DNA]</scope>
    <source>
        <strain evidence="2 3">Bb-Ger1</strain>
    </source>
</reference>
<feature type="region of interest" description="Disordered" evidence="1">
    <location>
        <begin position="135"/>
        <end position="162"/>
    </location>
</feature>
<feature type="region of interest" description="Disordered" evidence="1">
    <location>
        <begin position="540"/>
        <end position="575"/>
    </location>
</feature>
<evidence type="ECO:0000256" key="1">
    <source>
        <dbReference type="SAM" id="MobiDB-lite"/>
    </source>
</evidence>
<keyword evidence="3" id="KW-1185">Reference proteome</keyword>
<dbReference type="Proteomes" id="UP000224006">
    <property type="component" value="Chromosome V"/>
</dbReference>
<feature type="compositionally biased region" description="Basic and acidic residues" evidence="1">
    <location>
        <begin position="272"/>
        <end position="293"/>
    </location>
</feature>
<protein>
    <submittedName>
        <fullName evidence="2">Uncharacterized protein</fullName>
    </submittedName>
</protein>
<comment type="caution">
    <text evidence="2">The sequence shown here is derived from an EMBL/GenBank/DDBJ whole genome shotgun (WGS) entry which is preliminary data.</text>
</comment>
<feature type="region of interest" description="Disordered" evidence="1">
    <location>
        <begin position="427"/>
        <end position="493"/>
    </location>
</feature>
<feature type="compositionally biased region" description="Basic and acidic residues" evidence="1">
    <location>
        <begin position="329"/>
        <end position="341"/>
    </location>
</feature>
<name>A0A2A9MGK7_BESBE</name>
<dbReference type="EMBL" id="NWUJ01000005">
    <property type="protein sequence ID" value="PFH35106.1"/>
    <property type="molecule type" value="Genomic_DNA"/>
</dbReference>
<proteinExistence type="predicted"/>
<feature type="region of interest" description="Disordered" evidence="1">
    <location>
        <begin position="359"/>
        <end position="408"/>
    </location>
</feature>
<feature type="compositionally biased region" description="Basic and acidic residues" evidence="1">
    <location>
        <begin position="457"/>
        <end position="468"/>
    </location>
</feature>
<evidence type="ECO:0000313" key="2">
    <source>
        <dbReference type="EMBL" id="PFH35106.1"/>
    </source>
</evidence>
<dbReference type="RefSeq" id="XP_029219115.1">
    <property type="nucleotide sequence ID" value="XM_029364407.1"/>
</dbReference>
<feature type="compositionally biased region" description="Low complexity" evidence="1">
    <location>
        <begin position="427"/>
        <end position="456"/>
    </location>
</feature>
<dbReference type="KEGG" id="bbes:BESB_059930"/>
<gene>
    <name evidence="2" type="ORF">BESB_059930</name>
</gene>
<dbReference type="VEuPathDB" id="ToxoDB:BESB_059930"/>
<accession>A0A2A9MGK7</accession>
<feature type="compositionally biased region" description="Basic and acidic residues" evidence="1">
    <location>
        <begin position="552"/>
        <end position="565"/>
    </location>
</feature>
<dbReference type="GeneID" id="40310921"/>
<feature type="compositionally biased region" description="Basic and acidic residues" evidence="1">
    <location>
        <begin position="203"/>
        <end position="225"/>
    </location>
</feature>
<organism evidence="2 3">
    <name type="scientific">Besnoitia besnoiti</name>
    <name type="common">Apicomplexan protozoan</name>
    <dbReference type="NCBI Taxonomy" id="94643"/>
    <lineage>
        <taxon>Eukaryota</taxon>
        <taxon>Sar</taxon>
        <taxon>Alveolata</taxon>
        <taxon>Apicomplexa</taxon>
        <taxon>Conoidasida</taxon>
        <taxon>Coccidia</taxon>
        <taxon>Eucoccidiorida</taxon>
        <taxon>Eimeriorina</taxon>
        <taxon>Sarcocystidae</taxon>
        <taxon>Besnoitia</taxon>
    </lineage>
</organism>
<feature type="compositionally biased region" description="Low complexity" evidence="1">
    <location>
        <begin position="364"/>
        <end position="382"/>
    </location>
</feature>
<sequence>MFSIGASPCFFLRLHANDQGQCLQDIRCLFLSLLVRCTRPPPAAAMSFEGLSKPPSSAFGVLQPLNHIYLHFGFALSLYRVSAPPEFLCLRRKPLLACLLAAQLTGSGLASLPPRLPEARSTNLFSPGAAVHPAFSSHGTRRRGRGARRPAGGRGASPPALFPPGCLDDPWARLNSSLQQTHPALELPFRKWSDTLRPQDSAAEREALGVVPERENGDEPNERDAAAACGGKKFLKDDEEGNGEERKATGRDAGSAQQAGRRAPMRPPPVISEHRLGCDEEPPRAEKEDRESIGGDTCAGRIQDDAASSGDDSSYPPQGPGSGTLRASEPPREAHSPACRSPEKKRFCLSFLPPPKSGVASSFLSSLPSPKDASSSFLSSLSRPRDADVSSPLGSSLPSQGAPVSYASCLSSLPPARGACVTASSLLSSLPSPKSSSSASVGSPASPRRGRGSSAHGAEEAANDRDEGVPVQGIATAEIERESTSELPSAGRGVGTATAASVIFAASSVSCCLSSGAGVAEESQQLDVAEVSVPELKPAAPAPCALAPSGDMAERAGEPVERPGDSTKPAAEGKSAFLCLDAEKIREKLRERTNPGRCKGRGTTQ</sequence>
<feature type="compositionally biased region" description="Basic residues" evidence="1">
    <location>
        <begin position="139"/>
        <end position="148"/>
    </location>
</feature>
<evidence type="ECO:0000313" key="3">
    <source>
        <dbReference type="Proteomes" id="UP000224006"/>
    </source>
</evidence>
<feature type="compositionally biased region" description="Low complexity" evidence="1">
    <location>
        <begin position="305"/>
        <end position="314"/>
    </location>
</feature>
<dbReference type="AlphaFoldDB" id="A0A2A9MGK7"/>
<feature type="compositionally biased region" description="Low complexity" evidence="1">
    <location>
        <begin position="390"/>
        <end position="401"/>
    </location>
</feature>
<feature type="region of interest" description="Disordered" evidence="1">
    <location>
        <begin position="203"/>
        <end position="341"/>
    </location>
</feature>